<dbReference type="HOGENOM" id="CLU_107454_1_1_6"/>
<proteinExistence type="predicted"/>
<dbReference type="Proteomes" id="UP000005726">
    <property type="component" value="Unassembled WGS sequence"/>
</dbReference>
<evidence type="ECO:0008006" key="3">
    <source>
        <dbReference type="Google" id="ProtNLM"/>
    </source>
</evidence>
<evidence type="ECO:0000313" key="2">
    <source>
        <dbReference type="Proteomes" id="UP000005726"/>
    </source>
</evidence>
<organism evidence="1 2">
    <name type="scientific">Candidatus Regiella insecticola LSR1</name>
    <dbReference type="NCBI Taxonomy" id="663321"/>
    <lineage>
        <taxon>Bacteria</taxon>
        <taxon>Pseudomonadati</taxon>
        <taxon>Pseudomonadota</taxon>
        <taxon>Gammaproteobacteria</taxon>
        <taxon>Enterobacterales</taxon>
        <taxon>Enterobacteriaceae</taxon>
        <taxon>aphid secondary symbionts</taxon>
        <taxon>Candidatus Regiella</taxon>
    </lineage>
</organism>
<name>E0WSK1_9ENTR</name>
<dbReference type="AlphaFoldDB" id="E0WSK1"/>
<dbReference type="Pfam" id="PF05973">
    <property type="entry name" value="Gp49"/>
    <property type="match status" value="1"/>
</dbReference>
<dbReference type="EMBL" id="GL379591">
    <property type="protein sequence ID" value="EFL91970.1"/>
    <property type="molecule type" value="Genomic_DNA"/>
</dbReference>
<keyword evidence="2" id="KW-1185">Reference proteome</keyword>
<evidence type="ECO:0000313" key="1">
    <source>
        <dbReference type="EMBL" id="EFL91970.1"/>
    </source>
</evidence>
<dbReference type="RefSeq" id="WP_006704708.1">
    <property type="nucleotide sequence ID" value="NZ_CAWLGB010000003.1"/>
</dbReference>
<dbReference type="eggNOG" id="COG4683">
    <property type="taxonomic scope" value="Bacteria"/>
</dbReference>
<dbReference type="STRING" id="663321.REG_0928"/>
<dbReference type="InterPro" id="IPR009241">
    <property type="entry name" value="HigB-like"/>
</dbReference>
<accession>E0WSK1</accession>
<protein>
    <recommendedName>
        <fullName evidence="3">Type II toxin-antitoxin system RelE/ParE family toxin</fullName>
    </recommendedName>
</protein>
<sequence length="123" mass="14447">MHDRSPVVWTVIFTSRFDLWLLEQDESTQEKVLADLSNLETYCPRLSRPYADTVKNSKHQNMKELRIQHLGRPIRAFFAFDPKRQAIVLCAGDKSNDKRFYGMMIRIADEEFTAHLTALEEEK</sequence>
<gene>
    <name evidence="1" type="ORF">REG_0928</name>
</gene>
<reference evidence="1" key="1">
    <citation type="journal article" date="2009" name="Environ. Microbiol.">
        <title>Dynamics of genome evolution in facultative symbionts of aphids.</title>
        <authorList>
            <person name="Degnan P.H."/>
            <person name="Leonardo T.E."/>
            <person name="Cass B.N."/>
            <person name="Hurwitz B."/>
            <person name="Stern D."/>
            <person name="Gibbs R.A."/>
            <person name="Richards S."/>
            <person name="Moran N.A."/>
        </authorList>
    </citation>
    <scope>NUCLEOTIDE SEQUENCE [LARGE SCALE GENOMIC DNA]</scope>
    <source>
        <strain evidence="1">LSR1</strain>
    </source>
</reference>